<dbReference type="EMBL" id="CAJNBJ010000016">
    <property type="protein sequence ID" value="CAE6761038.1"/>
    <property type="molecule type" value="Genomic_DNA"/>
</dbReference>
<reference evidence="2 3" key="1">
    <citation type="submission" date="2021-02" db="EMBL/GenBank/DDBJ databases">
        <authorList>
            <person name="Han P."/>
        </authorList>
    </citation>
    <scope>NUCLEOTIDE SEQUENCE [LARGE SCALE GENOMIC DNA]</scope>
    <source>
        <strain evidence="2">Candidatus Nitrospira sp. ZN2</strain>
    </source>
</reference>
<name>A0ABM8RMD6_9BACT</name>
<sequence>MIYDRETMQSDYNHLLTLWTAGVRDYHTMLSDYLTANSIFVAVIGLLVSRESLALPFTIVIVLLSTIGILMSVQMAIVLGRFSGQNALWEWQLRGIETRPEWLNRKPVSTLYRLREHRETIVDQSNEPRSFEPSWAFRQHRQWWAHRAVSFPWFFGTVYGLFLLWGLTQVARSSMLSLE</sequence>
<proteinExistence type="predicted"/>
<comment type="caution">
    <text evidence="2">The sequence shown here is derived from an EMBL/GenBank/DDBJ whole genome shotgun (WGS) entry which is preliminary data.</text>
</comment>
<keyword evidence="3" id="KW-1185">Reference proteome</keyword>
<dbReference type="RefSeq" id="WP_213042779.1">
    <property type="nucleotide sequence ID" value="NZ_CAJNBJ010000016.1"/>
</dbReference>
<protein>
    <submittedName>
        <fullName evidence="2">Uncharacterized protein</fullName>
    </submittedName>
</protein>
<keyword evidence="1" id="KW-0812">Transmembrane</keyword>
<gene>
    <name evidence="2" type="ORF">NSPZN2_30647</name>
</gene>
<keyword evidence="1" id="KW-0472">Membrane</keyword>
<accession>A0ABM8RMD6</accession>
<keyword evidence="1" id="KW-1133">Transmembrane helix</keyword>
<organism evidence="2 3">
    <name type="scientific">Nitrospira defluvii</name>
    <dbReference type="NCBI Taxonomy" id="330214"/>
    <lineage>
        <taxon>Bacteria</taxon>
        <taxon>Pseudomonadati</taxon>
        <taxon>Nitrospirota</taxon>
        <taxon>Nitrospiria</taxon>
        <taxon>Nitrospirales</taxon>
        <taxon>Nitrospiraceae</taxon>
        <taxon>Nitrospira</taxon>
    </lineage>
</organism>
<feature type="transmembrane region" description="Helical" evidence="1">
    <location>
        <begin position="30"/>
        <end position="48"/>
    </location>
</feature>
<feature type="transmembrane region" description="Helical" evidence="1">
    <location>
        <begin position="148"/>
        <end position="167"/>
    </location>
</feature>
<feature type="transmembrane region" description="Helical" evidence="1">
    <location>
        <begin position="54"/>
        <end position="79"/>
    </location>
</feature>
<evidence type="ECO:0000313" key="2">
    <source>
        <dbReference type="EMBL" id="CAE6761038.1"/>
    </source>
</evidence>
<dbReference type="Proteomes" id="UP000675880">
    <property type="component" value="Unassembled WGS sequence"/>
</dbReference>
<evidence type="ECO:0000256" key="1">
    <source>
        <dbReference type="SAM" id="Phobius"/>
    </source>
</evidence>
<evidence type="ECO:0000313" key="3">
    <source>
        <dbReference type="Proteomes" id="UP000675880"/>
    </source>
</evidence>